<organism evidence="1 2">
    <name type="scientific">Kitasatospora kazusensis</name>
    <dbReference type="NCBI Taxonomy" id="407974"/>
    <lineage>
        <taxon>Bacteria</taxon>
        <taxon>Bacillati</taxon>
        <taxon>Actinomycetota</taxon>
        <taxon>Actinomycetes</taxon>
        <taxon>Kitasatosporales</taxon>
        <taxon>Streptomycetaceae</taxon>
        <taxon>Kitasatospora</taxon>
    </lineage>
</organism>
<proteinExistence type="predicted"/>
<evidence type="ECO:0000313" key="2">
    <source>
        <dbReference type="Proteomes" id="UP001422759"/>
    </source>
</evidence>
<dbReference type="EMBL" id="BAAANT010000014">
    <property type="protein sequence ID" value="GAA2143109.1"/>
    <property type="molecule type" value="Genomic_DNA"/>
</dbReference>
<protein>
    <submittedName>
        <fullName evidence="1">Uncharacterized protein</fullName>
    </submittedName>
</protein>
<accession>A0ABN2ZJE0</accession>
<comment type="caution">
    <text evidence="1">The sequence shown here is derived from an EMBL/GenBank/DDBJ whole genome shotgun (WGS) entry which is preliminary data.</text>
</comment>
<reference evidence="1 2" key="1">
    <citation type="journal article" date="2019" name="Int. J. Syst. Evol. Microbiol.">
        <title>The Global Catalogue of Microorganisms (GCM) 10K type strain sequencing project: providing services to taxonomists for standard genome sequencing and annotation.</title>
        <authorList>
            <consortium name="The Broad Institute Genomics Platform"/>
            <consortium name="The Broad Institute Genome Sequencing Center for Infectious Disease"/>
            <person name="Wu L."/>
            <person name="Ma J."/>
        </authorList>
    </citation>
    <scope>NUCLEOTIDE SEQUENCE [LARGE SCALE GENOMIC DNA]</scope>
    <source>
        <strain evidence="1 2">JCM 14560</strain>
    </source>
</reference>
<gene>
    <name evidence="1" type="ORF">GCM10009760_29070</name>
</gene>
<name>A0ABN2ZJE0_9ACTN</name>
<sequence>MRTLTPSSLRLAAQGRNATNPAFYARFRRYRRPPPCAADRHASADCPLRVWRALGGVGEGEAWADRVDAARGAGGVKGGNCVVAAAPAPEKAGQQ</sequence>
<evidence type="ECO:0000313" key="1">
    <source>
        <dbReference type="EMBL" id="GAA2143109.1"/>
    </source>
</evidence>
<keyword evidence="2" id="KW-1185">Reference proteome</keyword>
<dbReference type="Proteomes" id="UP001422759">
    <property type="component" value="Unassembled WGS sequence"/>
</dbReference>